<organism evidence="8 9">
    <name type="scientific">Methanothermococcus okinawensis</name>
    <dbReference type="NCBI Taxonomy" id="155863"/>
    <lineage>
        <taxon>Archaea</taxon>
        <taxon>Methanobacteriati</taxon>
        <taxon>Methanobacteriota</taxon>
        <taxon>Methanomada group</taxon>
        <taxon>Methanococci</taxon>
        <taxon>Methanococcales</taxon>
        <taxon>Methanococcaceae</taxon>
        <taxon>Methanothermococcus</taxon>
    </lineage>
</organism>
<feature type="transmembrane region" description="Helical" evidence="6">
    <location>
        <begin position="41"/>
        <end position="68"/>
    </location>
</feature>
<proteinExistence type="inferred from homology"/>
<evidence type="ECO:0000313" key="8">
    <source>
        <dbReference type="EMBL" id="HIP17589.1"/>
    </source>
</evidence>
<dbReference type="GO" id="GO:0017004">
    <property type="term" value="P:cytochrome complex assembly"/>
    <property type="evidence" value="ECO:0007669"/>
    <property type="project" value="InterPro"/>
</dbReference>
<comment type="similarity">
    <text evidence="2">Belongs to the DsbD family.</text>
</comment>
<evidence type="ECO:0000259" key="7">
    <source>
        <dbReference type="Pfam" id="PF02683"/>
    </source>
</evidence>
<evidence type="ECO:0000256" key="4">
    <source>
        <dbReference type="ARBA" id="ARBA00022989"/>
    </source>
</evidence>
<evidence type="ECO:0000256" key="5">
    <source>
        <dbReference type="ARBA" id="ARBA00023136"/>
    </source>
</evidence>
<sequence length="217" mass="23450">MDLLLIFISGVFTALGPCVATVLPVVFTYTFGISESKGEAFIVSLFFVLGFSIVFSILGAISSVFGILFWIYKLKYIAGILAVALGLLIIFKKGFSFRLKGNPFNSFITKISNKNISFKYKVLTSIILGISYGVGANVCADPILAGILTYISTKSDIIFGILALFIYSMGYGLPIILLSVIGVEGKEIFERFASSSIVSFISGIILVLLGLFIILTK</sequence>
<evidence type="ECO:0000256" key="1">
    <source>
        <dbReference type="ARBA" id="ARBA00004141"/>
    </source>
</evidence>
<accession>A0A833DQN9</accession>
<feature type="transmembrane region" description="Helical" evidence="6">
    <location>
        <begin position="157"/>
        <end position="180"/>
    </location>
</feature>
<name>A0A833DQN9_9EURY</name>
<protein>
    <submittedName>
        <fullName evidence="8">Cytochrome c biogenesis protein CcdA</fullName>
    </submittedName>
</protein>
<evidence type="ECO:0000256" key="3">
    <source>
        <dbReference type="ARBA" id="ARBA00022692"/>
    </source>
</evidence>
<gene>
    <name evidence="8" type="ORF">EYG76_04775</name>
</gene>
<feature type="domain" description="Cytochrome C biogenesis protein transmembrane" evidence="7">
    <location>
        <begin position="3"/>
        <end position="181"/>
    </location>
</feature>
<reference evidence="8" key="1">
    <citation type="journal article" date="2020" name="ISME J.">
        <title>Gammaproteobacteria mediating utilization of methyl-, sulfur- and petroleum organic compounds in deep ocean hydrothermal plumes.</title>
        <authorList>
            <person name="Zhou Z."/>
            <person name="Liu Y."/>
            <person name="Pan J."/>
            <person name="Cron B.R."/>
            <person name="Toner B.M."/>
            <person name="Anantharaman K."/>
            <person name="Breier J.A."/>
            <person name="Dick G.J."/>
            <person name="Li M."/>
        </authorList>
    </citation>
    <scope>NUCLEOTIDE SEQUENCE</scope>
    <source>
        <strain evidence="8">SZUA-1385</strain>
    </source>
</reference>
<evidence type="ECO:0000313" key="9">
    <source>
        <dbReference type="Proteomes" id="UP000605144"/>
    </source>
</evidence>
<evidence type="ECO:0000256" key="2">
    <source>
        <dbReference type="ARBA" id="ARBA00006143"/>
    </source>
</evidence>
<dbReference type="Proteomes" id="UP000605144">
    <property type="component" value="Unassembled WGS sequence"/>
</dbReference>
<evidence type="ECO:0000256" key="6">
    <source>
        <dbReference type="SAM" id="Phobius"/>
    </source>
</evidence>
<feature type="transmembrane region" description="Helical" evidence="6">
    <location>
        <begin position="122"/>
        <end position="151"/>
    </location>
</feature>
<keyword evidence="3 6" id="KW-0812">Transmembrane</keyword>
<dbReference type="InterPro" id="IPR003834">
    <property type="entry name" value="Cyt_c_assmbl_TM_dom"/>
</dbReference>
<dbReference type="InterPro" id="IPR051790">
    <property type="entry name" value="Cytochrome_c-biogenesis_DsbD"/>
</dbReference>
<dbReference type="PANTHER" id="PTHR31272:SF9">
    <property type="entry name" value="BLL1027 PROTEIN"/>
    <property type="match status" value="1"/>
</dbReference>
<feature type="transmembrane region" description="Helical" evidence="6">
    <location>
        <begin position="6"/>
        <end position="29"/>
    </location>
</feature>
<comment type="subcellular location">
    <subcellularLocation>
        <location evidence="1">Membrane</location>
        <topology evidence="1">Multi-pass membrane protein</topology>
    </subcellularLocation>
</comment>
<dbReference type="GO" id="GO:0016020">
    <property type="term" value="C:membrane"/>
    <property type="evidence" value="ECO:0007669"/>
    <property type="project" value="UniProtKB-SubCell"/>
</dbReference>
<keyword evidence="4 6" id="KW-1133">Transmembrane helix</keyword>
<keyword evidence="5 6" id="KW-0472">Membrane</keyword>
<feature type="transmembrane region" description="Helical" evidence="6">
    <location>
        <begin position="192"/>
        <end position="215"/>
    </location>
</feature>
<dbReference type="EMBL" id="DQSV01000092">
    <property type="protein sequence ID" value="HIP17589.1"/>
    <property type="molecule type" value="Genomic_DNA"/>
</dbReference>
<comment type="caution">
    <text evidence="8">The sequence shown here is derived from an EMBL/GenBank/DDBJ whole genome shotgun (WGS) entry which is preliminary data.</text>
</comment>
<feature type="transmembrane region" description="Helical" evidence="6">
    <location>
        <begin position="74"/>
        <end position="91"/>
    </location>
</feature>
<dbReference type="Pfam" id="PF02683">
    <property type="entry name" value="DsbD_TM"/>
    <property type="match status" value="1"/>
</dbReference>
<dbReference type="AlphaFoldDB" id="A0A833DQN9"/>
<dbReference type="PANTHER" id="PTHR31272">
    <property type="entry name" value="CYTOCHROME C-TYPE BIOGENESIS PROTEIN HI_1454-RELATED"/>
    <property type="match status" value="1"/>
</dbReference>